<feature type="binding site" evidence="10">
    <location>
        <position position="264"/>
    </location>
    <ligand>
        <name>L-histidine</name>
        <dbReference type="ChEBI" id="CHEBI:57595"/>
    </ligand>
</feature>
<comment type="caution">
    <text evidence="12">The sequence shown here is derived from an EMBL/GenBank/DDBJ whole genome shotgun (WGS) entry which is preliminary data.</text>
</comment>
<dbReference type="InterPro" id="IPR004516">
    <property type="entry name" value="HisRS/HisZ"/>
</dbReference>
<comment type="miscellaneous">
    <text evidence="9">This function is generally fulfilled by the C-terminal part of HisG, which is missing in some bacteria such as this one.</text>
</comment>
<dbReference type="GO" id="GO:0004821">
    <property type="term" value="F:histidine-tRNA ligase activity"/>
    <property type="evidence" value="ECO:0007669"/>
    <property type="project" value="TreeGrafter"/>
</dbReference>
<evidence type="ECO:0000256" key="8">
    <source>
        <dbReference type="ARBA" id="ARBA00025246"/>
    </source>
</evidence>
<feature type="domain" description="Class II Histidinyl-tRNA synthetase (HisRS)-like catalytic core" evidence="11">
    <location>
        <begin position="10"/>
        <end position="314"/>
    </location>
</feature>
<dbReference type="UniPathway" id="UPA00031">
    <property type="reaction ID" value="UER00006"/>
</dbReference>
<evidence type="ECO:0000256" key="9">
    <source>
        <dbReference type="HAMAP-Rule" id="MF_00125"/>
    </source>
</evidence>
<proteinExistence type="inferred from homology"/>
<keyword evidence="6 9" id="KW-0963">Cytoplasm</keyword>
<dbReference type="RefSeq" id="WP_131444842.1">
    <property type="nucleotide sequence ID" value="NZ_SJZB01000013.1"/>
</dbReference>
<dbReference type="Proteomes" id="UP000295443">
    <property type="component" value="Unassembled WGS sequence"/>
</dbReference>
<dbReference type="GO" id="GO:0006427">
    <property type="term" value="P:histidyl-tRNA aminoacylation"/>
    <property type="evidence" value="ECO:0007669"/>
    <property type="project" value="TreeGrafter"/>
</dbReference>
<evidence type="ECO:0000256" key="3">
    <source>
        <dbReference type="ARBA" id="ARBA00005539"/>
    </source>
</evidence>
<organism evidence="12 13">
    <name type="scientific">Parasulfuritortus cantonensis</name>
    <dbReference type="NCBI Taxonomy" id="2528202"/>
    <lineage>
        <taxon>Bacteria</taxon>
        <taxon>Pseudomonadati</taxon>
        <taxon>Pseudomonadota</taxon>
        <taxon>Betaproteobacteria</taxon>
        <taxon>Nitrosomonadales</taxon>
        <taxon>Thiobacillaceae</taxon>
        <taxon>Parasulfuritortus</taxon>
    </lineage>
</organism>
<feature type="binding site" evidence="10">
    <location>
        <position position="128"/>
    </location>
    <ligand>
        <name>L-histidine</name>
        <dbReference type="ChEBI" id="CHEBI:57595"/>
    </ligand>
</feature>
<evidence type="ECO:0000256" key="1">
    <source>
        <dbReference type="ARBA" id="ARBA00004496"/>
    </source>
</evidence>
<keyword evidence="9" id="KW-0028">Amino-acid biosynthesis</keyword>
<evidence type="ECO:0000256" key="6">
    <source>
        <dbReference type="ARBA" id="ARBA00022490"/>
    </source>
</evidence>
<gene>
    <name evidence="9" type="primary">hisZ</name>
    <name evidence="12" type="ORF">EZJ19_03160</name>
</gene>
<dbReference type="HAMAP" id="MF_00125">
    <property type="entry name" value="HisZ"/>
    <property type="match status" value="1"/>
</dbReference>
<dbReference type="NCBIfam" id="NF009086">
    <property type="entry name" value="PRK12421.1"/>
    <property type="match status" value="1"/>
</dbReference>
<comment type="subcellular location">
    <subcellularLocation>
        <location evidence="1 9">Cytoplasm</location>
    </subcellularLocation>
</comment>
<comment type="subunit">
    <text evidence="4 9">Heteromultimer composed of HisG and HisZ subunits.</text>
</comment>
<sequence length="383" mass="40619">MTHAWLLPEYIEDILPPYARQAEMLRRRLLDLLDGYGYELVCPPMIEYLESLLTGAAGDLDLKTFKMVDGLSGRMMGLRADITPQAARIDAHLLNRQGVTRLCYAGPVLHARPEGLAGSREPYQLGAELFGHAGLEADREILQLLVAALAATGLPEVRISLGHVGLFRALSAAAGVSAEVERPLFRALRAKDAPTLAQLTEGLAGHWRAAFLRLPELYGDVSVLAAARAELPDLPGVVRALDDLEALLAVDGGRGLAVDLSDLRGFGYHTGAVFAAYVGGQAQSVALGGRYDNTGAVFGRSRPATGFSLDLRRILNSLPEPAARPGILAPLGGDAALAGRVAELRAAGERVVTEFPGQAGTGADLGCDRKLVREAGAWTIIPL</sequence>
<keyword evidence="12" id="KW-0328">Glycosyltransferase</keyword>
<dbReference type="PANTHER" id="PTHR43707">
    <property type="entry name" value="HISTIDYL-TRNA SYNTHETASE"/>
    <property type="match status" value="1"/>
</dbReference>
<dbReference type="GO" id="GO:0000105">
    <property type="term" value="P:L-histidine biosynthetic process"/>
    <property type="evidence" value="ECO:0007669"/>
    <property type="project" value="UniProtKB-UniRule"/>
</dbReference>
<evidence type="ECO:0000313" key="13">
    <source>
        <dbReference type="Proteomes" id="UP000295443"/>
    </source>
</evidence>
<evidence type="ECO:0000256" key="2">
    <source>
        <dbReference type="ARBA" id="ARBA00004667"/>
    </source>
</evidence>
<dbReference type="OrthoDB" id="9769617at2"/>
<keyword evidence="12" id="KW-0808">Transferase</keyword>
<dbReference type="SUPFAM" id="SSF55681">
    <property type="entry name" value="Class II aaRS and biotin synthetases"/>
    <property type="match status" value="1"/>
</dbReference>
<dbReference type="InterPro" id="IPR041715">
    <property type="entry name" value="HisRS-like_core"/>
</dbReference>
<evidence type="ECO:0000256" key="10">
    <source>
        <dbReference type="PIRSR" id="PIRSR001549-1"/>
    </source>
</evidence>
<dbReference type="InterPro" id="IPR004517">
    <property type="entry name" value="HisZ"/>
</dbReference>
<reference evidence="12 13" key="1">
    <citation type="submission" date="2019-03" db="EMBL/GenBank/DDBJ databases">
        <title>Genome sequence of Thiobacillaceae bacterium LSR1, a sulfur-oxidizing bacterium isolated from freshwater sediment.</title>
        <authorList>
            <person name="Li S."/>
        </authorList>
    </citation>
    <scope>NUCLEOTIDE SEQUENCE [LARGE SCALE GENOMIC DNA]</scope>
    <source>
        <strain evidence="12 13">LSR1</strain>
    </source>
</reference>
<evidence type="ECO:0000256" key="7">
    <source>
        <dbReference type="ARBA" id="ARBA00023102"/>
    </source>
</evidence>
<accession>A0A4R1BKP8</accession>
<dbReference type="GO" id="GO:0016757">
    <property type="term" value="F:glycosyltransferase activity"/>
    <property type="evidence" value="ECO:0007669"/>
    <property type="project" value="UniProtKB-KW"/>
</dbReference>
<evidence type="ECO:0000259" key="11">
    <source>
        <dbReference type="Pfam" id="PF13393"/>
    </source>
</evidence>
<protein>
    <recommendedName>
        <fullName evidence="5 9">ATP phosphoribosyltransferase regulatory subunit</fullName>
    </recommendedName>
</protein>
<dbReference type="GO" id="GO:0005737">
    <property type="term" value="C:cytoplasm"/>
    <property type="evidence" value="ECO:0007669"/>
    <property type="project" value="UniProtKB-SubCell"/>
</dbReference>
<dbReference type="PIRSF" id="PIRSF001549">
    <property type="entry name" value="His-tRNA_synth"/>
    <property type="match status" value="1"/>
</dbReference>
<comment type="similarity">
    <text evidence="3 9">Belongs to the class-II aminoacyl-tRNA synthetase family. HisZ subfamily.</text>
</comment>
<dbReference type="NCBIfam" id="NF008935">
    <property type="entry name" value="PRK12292.1-1"/>
    <property type="match status" value="1"/>
</dbReference>
<evidence type="ECO:0000313" key="12">
    <source>
        <dbReference type="EMBL" id="TCJ17923.1"/>
    </source>
</evidence>
<name>A0A4R1BKP8_9PROT</name>
<dbReference type="EMBL" id="SJZB01000013">
    <property type="protein sequence ID" value="TCJ17923.1"/>
    <property type="molecule type" value="Genomic_DNA"/>
</dbReference>
<dbReference type="Pfam" id="PF13393">
    <property type="entry name" value="tRNA-synt_His"/>
    <property type="match status" value="1"/>
</dbReference>
<keyword evidence="7 9" id="KW-0368">Histidine biosynthesis</keyword>
<evidence type="ECO:0000256" key="4">
    <source>
        <dbReference type="ARBA" id="ARBA00011496"/>
    </source>
</evidence>
<dbReference type="InterPro" id="IPR045864">
    <property type="entry name" value="aa-tRNA-synth_II/BPL/LPL"/>
</dbReference>
<feature type="binding site" evidence="10">
    <location>
        <position position="124"/>
    </location>
    <ligand>
        <name>L-histidine</name>
        <dbReference type="ChEBI" id="CHEBI:57595"/>
    </ligand>
</feature>
<dbReference type="Gene3D" id="3.30.930.10">
    <property type="entry name" value="Bira Bifunctional Protein, Domain 2"/>
    <property type="match status" value="1"/>
</dbReference>
<comment type="pathway">
    <text evidence="2 9">Amino-acid biosynthesis; L-histidine biosynthesis; L-histidine from 5-phospho-alpha-D-ribose 1-diphosphate: step 1/9.</text>
</comment>
<evidence type="ECO:0000256" key="5">
    <source>
        <dbReference type="ARBA" id="ARBA00020397"/>
    </source>
</evidence>
<feature type="binding site" evidence="10">
    <location>
        <begin position="81"/>
        <end position="83"/>
    </location>
    <ligand>
        <name>L-histidine</name>
        <dbReference type="ChEBI" id="CHEBI:57595"/>
    </ligand>
</feature>
<dbReference type="PANTHER" id="PTHR43707:SF1">
    <property type="entry name" value="HISTIDINE--TRNA LIGASE, MITOCHONDRIAL-RELATED"/>
    <property type="match status" value="1"/>
</dbReference>
<dbReference type="AlphaFoldDB" id="A0A4R1BKP8"/>
<keyword evidence="13" id="KW-1185">Reference proteome</keyword>
<comment type="function">
    <text evidence="8 9">Required for the first step of histidine biosynthesis. May allow the feedback regulation of ATP phosphoribosyltransferase activity by histidine.</text>
</comment>